<evidence type="ECO:0000313" key="6">
    <source>
        <dbReference type="EMBL" id="QUV95706.1"/>
    </source>
</evidence>
<evidence type="ECO:0000256" key="2">
    <source>
        <dbReference type="ARBA" id="ARBA00022801"/>
    </source>
</evidence>
<gene>
    <name evidence="6" type="ORF">J8C05_12855</name>
</gene>
<dbReference type="EMBL" id="CP072643">
    <property type="protein sequence ID" value="QUV95706.1"/>
    <property type="molecule type" value="Genomic_DNA"/>
</dbReference>
<keyword evidence="4" id="KW-0067">ATP-binding</keyword>
<keyword evidence="1" id="KW-0547">Nucleotide-binding</keyword>
<dbReference type="InterPro" id="IPR027417">
    <property type="entry name" value="P-loop_NTPase"/>
</dbReference>
<feature type="domain" description="UvrD-like helicase ATP-binding" evidence="5">
    <location>
        <begin position="11"/>
        <end position="74"/>
    </location>
</feature>
<dbReference type="Pfam" id="PF00580">
    <property type="entry name" value="UvrD-helicase"/>
    <property type="match status" value="1"/>
</dbReference>
<dbReference type="SUPFAM" id="SSF52540">
    <property type="entry name" value="P-loop containing nucleoside triphosphate hydrolases"/>
    <property type="match status" value="1"/>
</dbReference>
<accession>A0ABX8B825</accession>
<dbReference type="Proteomes" id="UP000677668">
    <property type="component" value="Chromosome 2"/>
</dbReference>
<evidence type="ECO:0000313" key="7">
    <source>
        <dbReference type="Proteomes" id="UP000677668"/>
    </source>
</evidence>
<name>A0ABX8B825_9BACT</name>
<evidence type="ECO:0000259" key="5">
    <source>
        <dbReference type="Pfam" id="PF00580"/>
    </source>
</evidence>
<dbReference type="InterPro" id="IPR014016">
    <property type="entry name" value="UvrD-like_ATP-bd"/>
</dbReference>
<keyword evidence="7" id="KW-1185">Reference proteome</keyword>
<sequence>MSTWLLPRSELTSEQLRAVELSPLSHQVIFGAPGSGKTQILLHRAAFLRSHLGTKPNCFRIFVYTNVLKHYIRSALALLNLPEDAVTTYDDWCRVFYRKNAVKPCTLGQG</sequence>
<evidence type="ECO:0000256" key="3">
    <source>
        <dbReference type="ARBA" id="ARBA00022806"/>
    </source>
</evidence>
<evidence type="ECO:0000256" key="1">
    <source>
        <dbReference type="ARBA" id="ARBA00022741"/>
    </source>
</evidence>
<reference evidence="6 7" key="1">
    <citation type="submission" date="2021-03" db="EMBL/GenBank/DDBJ databases">
        <title>Genomic and phenotypic characterization of Chloracidobacterium isolates provides evidence for multiple species.</title>
        <authorList>
            <person name="Saini M.K."/>
            <person name="Costas A.M.G."/>
            <person name="Tank M."/>
            <person name="Bryant D.A."/>
        </authorList>
    </citation>
    <scope>NUCLEOTIDE SEQUENCE [LARGE SCALE GENOMIC DNA]</scope>
    <source>
        <strain evidence="6 7">N</strain>
    </source>
</reference>
<proteinExistence type="predicted"/>
<dbReference type="RefSeq" id="WP_211423914.1">
    <property type="nucleotide sequence ID" value="NZ_CP072643.1"/>
</dbReference>
<dbReference type="Gene3D" id="3.40.50.300">
    <property type="entry name" value="P-loop containing nucleotide triphosphate hydrolases"/>
    <property type="match status" value="1"/>
</dbReference>
<protein>
    <submittedName>
        <fullName evidence="6">AAA family ATPase</fullName>
    </submittedName>
</protein>
<keyword evidence="3" id="KW-0347">Helicase</keyword>
<evidence type="ECO:0000256" key="4">
    <source>
        <dbReference type="ARBA" id="ARBA00022840"/>
    </source>
</evidence>
<organism evidence="6 7">
    <name type="scientific">Chloracidobacterium sp. N</name>
    <dbReference type="NCBI Taxonomy" id="2821540"/>
    <lineage>
        <taxon>Bacteria</taxon>
        <taxon>Pseudomonadati</taxon>
        <taxon>Acidobacteriota</taxon>
        <taxon>Terriglobia</taxon>
        <taxon>Terriglobales</taxon>
        <taxon>Acidobacteriaceae</taxon>
        <taxon>Chloracidobacterium</taxon>
        <taxon>Chloracidobacterium aggregatum</taxon>
    </lineage>
</organism>
<keyword evidence="2" id="KW-0378">Hydrolase</keyword>